<sequence>IVAYDCFIDCFKISPCRWTLHQNHIAASLLNYSNSKLLSICSTSPTAKAPDFVENLKR</sequence>
<gene>
    <name evidence="1" type="ORF">D0Y65_038740</name>
</gene>
<reference evidence="1 2" key="1">
    <citation type="submission" date="2018-09" db="EMBL/GenBank/DDBJ databases">
        <title>A high-quality reference genome of wild soybean provides a powerful tool to mine soybean genomes.</title>
        <authorList>
            <person name="Xie M."/>
            <person name="Chung C.Y.L."/>
            <person name="Li M.-W."/>
            <person name="Wong F.-L."/>
            <person name="Chan T.-F."/>
            <person name="Lam H.-M."/>
        </authorList>
    </citation>
    <scope>NUCLEOTIDE SEQUENCE [LARGE SCALE GENOMIC DNA]</scope>
    <source>
        <strain evidence="2">cv. W05</strain>
        <tissue evidence="1">Hypocotyl of etiolated seedlings</tissue>
    </source>
</reference>
<dbReference type="EMBL" id="QZWG01000014">
    <property type="protein sequence ID" value="RZB69102.1"/>
    <property type="molecule type" value="Genomic_DNA"/>
</dbReference>
<keyword evidence="2" id="KW-1185">Reference proteome</keyword>
<comment type="caution">
    <text evidence="1">The sequence shown here is derived from an EMBL/GenBank/DDBJ whole genome shotgun (WGS) entry which is preliminary data.</text>
</comment>
<dbReference type="InterPro" id="IPR026750">
    <property type="entry name" value="NTAN1"/>
</dbReference>
<dbReference type="Proteomes" id="UP000289340">
    <property type="component" value="Chromosome 14"/>
</dbReference>
<evidence type="ECO:0000313" key="2">
    <source>
        <dbReference type="Proteomes" id="UP000289340"/>
    </source>
</evidence>
<name>A0A445H6N4_GLYSO</name>
<dbReference type="PANTHER" id="PTHR12498">
    <property type="entry name" value="N-TERMINAL ASPARAGINE AMIDOHYDROLASE"/>
    <property type="match status" value="1"/>
</dbReference>
<organism evidence="1 2">
    <name type="scientific">Glycine soja</name>
    <name type="common">Wild soybean</name>
    <dbReference type="NCBI Taxonomy" id="3848"/>
    <lineage>
        <taxon>Eukaryota</taxon>
        <taxon>Viridiplantae</taxon>
        <taxon>Streptophyta</taxon>
        <taxon>Embryophyta</taxon>
        <taxon>Tracheophyta</taxon>
        <taxon>Spermatophyta</taxon>
        <taxon>Magnoliopsida</taxon>
        <taxon>eudicotyledons</taxon>
        <taxon>Gunneridae</taxon>
        <taxon>Pentapetalae</taxon>
        <taxon>rosids</taxon>
        <taxon>fabids</taxon>
        <taxon>Fabales</taxon>
        <taxon>Fabaceae</taxon>
        <taxon>Papilionoideae</taxon>
        <taxon>50 kb inversion clade</taxon>
        <taxon>NPAAA clade</taxon>
        <taxon>indigoferoid/millettioid clade</taxon>
        <taxon>Phaseoleae</taxon>
        <taxon>Glycine</taxon>
        <taxon>Glycine subgen. Soja</taxon>
    </lineage>
</organism>
<feature type="non-terminal residue" evidence="1">
    <location>
        <position position="1"/>
    </location>
</feature>
<dbReference type="AlphaFoldDB" id="A0A445H6N4"/>
<protein>
    <submittedName>
        <fullName evidence="1">Uncharacterized protein</fullName>
    </submittedName>
</protein>
<dbReference type="GO" id="GO:0008418">
    <property type="term" value="F:protein-N-terminal asparagine amidohydrolase activity"/>
    <property type="evidence" value="ECO:0007669"/>
    <property type="project" value="InterPro"/>
</dbReference>
<evidence type="ECO:0000313" key="1">
    <source>
        <dbReference type="EMBL" id="RZB69102.1"/>
    </source>
</evidence>
<dbReference type="GO" id="GO:0006511">
    <property type="term" value="P:ubiquitin-dependent protein catabolic process"/>
    <property type="evidence" value="ECO:0007669"/>
    <property type="project" value="TreeGrafter"/>
</dbReference>
<dbReference type="Pfam" id="PF14736">
    <property type="entry name" value="N_Asn_amidohyd"/>
    <property type="match status" value="1"/>
</dbReference>
<proteinExistence type="predicted"/>
<dbReference type="PANTHER" id="PTHR12498:SF0">
    <property type="entry name" value="PROTEIN N-TERMINAL ASPARAGINE AMIDOHYDROLASE"/>
    <property type="match status" value="1"/>
</dbReference>
<accession>A0A445H6N4</accession>
<dbReference type="GO" id="GO:0005634">
    <property type="term" value="C:nucleus"/>
    <property type="evidence" value="ECO:0007669"/>
    <property type="project" value="TreeGrafter"/>
</dbReference>